<feature type="domain" description="ATPase AAA-type core" evidence="1">
    <location>
        <begin position="39"/>
        <end position="326"/>
    </location>
</feature>
<dbReference type="Pfam" id="PF13304">
    <property type="entry name" value="AAA_21"/>
    <property type="match status" value="1"/>
</dbReference>
<dbReference type="GO" id="GO:0005524">
    <property type="term" value="F:ATP binding"/>
    <property type="evidence" value="ECO:0007669"/>
    <property type="project" value="InterPro"/>
</dbReference>
<dbReference type="GO" id="GO:0000731">
    <property type="term" value="P:DNA synthesis involved in DNA repair"/>
    <property type="evidence" value="ECO:0007669"/>
    <property type="project" value="TreeGrafter"/>
</dbReference>
<dbReference type="CDD" id="cd00267">
    <property type="entry name" value="ABC_ATPase"/>
    <property type="match status" value="2"/>
</dbReference>
<dbReference type="Gene3D" id="3.40.50.300">
    <property type="entry name" value="P-loop containing nucleotide triphosphate hydrolases"/>
    <property type="match status" value="1"/>
</dbReference>
<dbReference type="PIRSF" id="PIRSF029347">
    <property type="entry name" value="RecF"/>
    <property type="match status" value="1"/>
</dbReference>
<organism evidence="2">
    <name type="scientific">termite gut metagenome</name>
    <dbReference type="NCBI Taxonomy" id="433724"/>
    <lineage>
        <taxon>unclassified sequences</taxon>
        <taxon>metagenomes</taxon>
        <taxon>organismal metagenomes</taxon>
    </lineage>
</organism>
<dbReference type="GO" id="GO:0006302">
    <property type="term" value="P:double-strand break repair"/>
    <property type="evidence" value="ECO:0007669"/>
    <property type="project" value="TreeGrafter"/>
</dbReference>
<dbReference type="AlphaFoldDB" id="A0A5J4S6X1"/>
<dbReference type="GO" id="GO:0016887">
    <property type="term" value="F:ATP hydrolysis activity"/>
    <property type="evidence" value="ECO:0007669"/>
    <property type="project" value="InterPro"/>
</dbReference>
<dbReference type="SUPFAM" id="SSF52540">
    <property type="entry name" value="P-loop containing nucleoside triphosphate hydrolases"/>
    <property type="match status" value="1"/>
</dbReference>
<proteinExistence type="predicted"/>
<sequence length="379" mass="43053">MNIIAEHPISNITKNKLDSFTIRGYKTIKSIECFKPNAINILIGPNGAGKSNFISFFKFLSWMLNSGGKLQEYVSYLGGANDILFDGADVTKAIDAEIRIKTNAGINEYKFGLMFAKPDRLVFREEKYRYQSSSITGKVKWSFCGVGHEEAKLPEIANKTASSIFNLLRRLIVYQFHNTSDTANMRLKWSIDDGRWLKQNGDNLGSFLYRLQNEEKPYYDRIVKYIRLVLPFFDDFEWYDESGKILLRWRERGTQKVFNAGQASDGMLRTIALIGLLAQNPDDLPDVLFLDEPELGLHPSAIDAVAGLVKAASAYCQVFVATQSVSMVNNFELNDLIVIDRKGRASEYTRPEDSERLKAYLQEFSTGQIWEKNIIGGRP</sequence>
<protein>
    <recommendedName>
        <fullName evidence="1">ATPase AAA-type core domain-containing protein</fullName>
    </recommendedName>
</protein>
<reference evidence="2" key="1">
    <citation type="submission" date="2019-03" db="EMBL/GenBank/DDBJ databases">
        <title>Single cell metagenomics reveals metabolic interactions within the superorganism composed of flagellate Streblomastix strix and complex community of Bacteroidetes bacteria on its surface.</title>
        <authorList>
            <person name="Treitli S.C."/>
            <person name="Kolisko M."/>
            <person name="Husnik F."/>
            <person name="Keeling P."/>
            <person name="Hampl V."/>
        </authorList>
    </citation>
    <scope>NUCLEOTIDE SEQUENCE</scope>
    <source>
        <strain evidence="2">STM</strain>
    </source>
</reference>
<dbReference type="PANTHER" id="PTHR32182:SF22">
    <property type="entry name" value="ATP-DEPENDENT ENDONUCLEASE, OLD FAMILY-RELATED"/>
    <property type="match status" value="1"/>
</dbReference>
<name>A0A5J4S6X1_9ZZZZ</name>
<dbReference type="PANTHER" id="PTHR32182">
    <property type="entry name" value="DNA REPLICATION AND REPAIR PROTEIN RECF"/>
    <property type="match status" value="1"/>
</dbReference>
<evidence type="ECO:0000259" key="1">
    <source>
        <dbReference type="Pfam" id="PF13304"/>
    </source>
</evidence>
<comment type="caution">
    <text evidence="2">The sequence shown here is derived from an EMBL/GenBank/DDBJ whole genome shotgun (WGS) entry which is preliminary data.</text>
</comment>
<dbReference type="InterPro" id="IPR003959">
    <property type="entry name" value="ATPase_AAA_core"/>
</dbReference>
<evidence type="ECO:0000313" key="2">
    <source>
        <dbReference type="EMBL" id="KAA6341869.1"/>
    </source>
</evidence>
<dbReference type="InterPro" id="IPR027417">
    <property type="entry name" value="P-loop_NTPase"/>
</dbReference>
<dbReference type="InterPro" id="IPR014555">
    <property type="entry name" value="RecF-like"/>
</dbReference>
<gene>
    <name evidence="2" type="ORF">EZS27_010351</name>
</gene>
<dbReference type="EMBL" id="SNRY01000360">
    <property type="protein sequence ID" value="KAA6341869.1"/>
    <property type="molecule type" value="Genomic_DNA"/>
</dbReference>
<accession>A0A5J4S6X1</accession>